<keyword evidence="1" id="KW-0812">Transmembrane</keyword>
<feature type="transmembrane region" description="Helical" evidence="1">
    <location>
        <begin position="26"/>
        <end position="42"/>
    </location>
</feature>
<dbReference type="AlphaFoldDB" id="A0A6J4IBQ0"/>
<keyword evidence="1" id="KW-0472">Membrane</keyword>
<evidence type="ECO:0000256" key="1">
    <source>
        <dbReference type="SAM" id="Phobius"/>
    </source>
</evidence>
<dbReference type="EMBL" id="CADCTA010000073">
    <property type="protein sequence ID" value="CAA9246090.1"/>
    <property type="molecule type" value="Genomic_DNA"/>
</dbReference>
<feature type="transmembrane region" description="Helical" evidence="1">
    <location>
        <begin position="144"/>
        <end position="166"/>
    </location>
</feature>
<name>A0A6J4IBQ0_9BACT</name>
<proteinExistence type="predicted"/>
<feature type="transmembrane region" description="Helical" evidence="1">
    <location>
        <begin position="76"/>
        <end position="93"/>
    </location>
</feature>
<gene>
    <name evidence="2" type="ORF">AVDCRST_MAG42-1973</name>
</gene>
<keyword evidence="1" id="KW-1133">Transmembrane helix</keyword>
<dbReference type="Pfam" id="PF20221">
    <property type="entry name" value="DUF6580"/>
    <property type="match status" value="1"/>
</dbReference>
<organism evidence="2">
    <name type="scientific">uncultured Chthoniobacterales bacterium</name>
    <dbReference type="NCBI Taxonomy" id="1836801"/>
    <lineage>
        <taxon>Bacteria</taxon>
        <taxon>Pseudomonadati</taxon>
        <taxon>Verrucomicrobiota</taxon>
        <taxon>Spartobacteria</taxon>
        <taxon>Chthoniobacterales</taxon>
        <taxon>environmental samples</taxon>
    </lineage>
</organism>
<reference evidence="2" key="1">
    <citation type="submission" date="2020-02" db="EMBL/GenBank/DDBJ databases">
        <authorList>
            <person name="Meier V. D."/>
        </authorList>
    </citation>
    <scope>NUCLEOTIDE SEQUENCE</scope>
    <source>
        <strain evidence="2">AVDCRST_MAG42</strain>
    </source>
</reference>
<evidence type="ECO:0000313" key="2">
    <source>
        <dbReference type="EMBL" id="CAA9246090.1"/>
    </source>
</evidence>
<sequence>MNNRLLVLIAFIVSAALSRLLPHPPNVTPIAAMALFGGAYFGSRKLAFLLPFAAMVLSDLLLAATVYGTAGLRSQPAVYVCLAATVALGMLIGRRRSTARIAGATLGASVLFYIGTNFAVWAFGSLYPKDWSGLTACYTAAIPFFRNSLVGDACYVALLFGGFALVERSVRSVREQPQAVAANTA</sequence>
<accession>A0A6J4IBQ0</accession>
<protein>
    <submittedName>
        <fullName evidence="2">Uncharacterized protein</fullName>
    </submittedName>
</protein>
<feature type="transmembrane region" description="Helical" evidence="1">
    <location>
        <begin position="49"/>
        <end position="70"/>
    </location>
</feature>
<feature type="transmembrane region" description="Helical" evidence="1">
    <location>
        <begin position="105"/>
        <end position="124"/>
    </location>
</feature>
<dbReference type="InterPro" id="IPR046487">
    <property type="entry name" value="DUF6580"/>
</dbReference>